<dbReference type="Gene3D" id="3.90.1150.200">
    <property type="match status" value="1"/>
</dbReference>
<dbReference type="SUPFAM" id="SSF159888">
    <property type="entry name" value="YdhG-like"/>
    <property type="match status" value="1"/>
</dbReference>
<gene>
    <name evidence="2" type="ORF">K8V81_07565</name>
</gene>
<proteinExistence type="predicted"/>
<sequence>MTKPTTVEEHLAALEEPAASRMRELLALARDAVPTASEALKWGAPALIHPSGMILLIISAHRKHTNITFTPSTREAFDEELTEHETGKVSIKLPYDAPVPTELLRRMIAHRVREYEQDGVTWM</sequence>
<dbReference type="AlphaFoldDB" id="A0A921SX86"/>
<name>A0A921SX86_9MICO</name>
<feature type="domain" description="YdhG-like" evidence="1">
    <location>
        <begin position="20"/>
        <end position="112"/>
    </location>
</feature>
<evidence type="ECO:0000313" key="3">
    <source>
        <dbReference type="Proteomes" id="UP000742460"/>
    </source>
</evidence>
<dbReference type="EMBL" id="DYUE01000173">
    <property type="protein sequence ID" value="HJG91568.1"/>
    <property type="molecule type" value="Genomic_DNA"/>
</dbReference>
<dbReference type="Pfam" id="PF08818">
    <property type="entry name" value="DUF1801"/>
    <property type="match status" value="1"/>
</dbReference>
<protein>
    <submittedName>
        <fullName evidence="2">DUF1801 domain-containing protein</fullName>
    </submittedName>
</protein>
<accession>A0A921SX86</accession>
<reference evidence="2" key="1">
    <citation type="journal article" date="2021" name="PeerJ">
        <title>Extensive microbial diversity within the chicken gut microbiome revealed by metagenomics and culture.</title>
        <authorList>
            <person name="Gilroy R."/>
            <person name="Ravi A."/>
            <person name="Getino M."/>
            <person name="Pursley I."/>
            <person name="Horton D.L."/>
            <person name="Alikhan N.F."/>
            <person name="Baker D."/>
            <person name="Gharbi K."/>
            <person name="Hall N."/>
            <person name="Watson M."/>
            <person name="Adriaenssens E.M."/>
            <person name="Foster-Nyarko E."/>
            <person name="Jarju S."/>
            <person name="Secka A."/>
            <person name="Antonio M."/>
            <person name="Oren A."/>
            <person name="Chaudhuri R.R."/>
            <person name="La Ragione R."/>
            <person name="Hildebrand F."/>
            <person name="Pallen M.J."/>
        </authorList>
    </citation>
    <scope>NUCLEOTIDE SEQUENCE</scope>
    <source>
        <strain evidence="2">ChiGjej5B5-22894</strain>
    </source>
</reference>
<organism evidence="2 3">
    <name type="scientific">Brachybacterium massiliense</name>
    <dbReference type="NCBI Taxonomy" id="1755098"/>
    <lineage>
        <taxon>Bacteria</taxon>
        <taxon>Bacillati</taxon>
        <taxon>Actinomycetota</taxon>
        <taxon>Actinomycetes</taxon>
        <taxon>Micrococcales</taxon>
        <taxon>Dermabacteraceae</taxon>
        <taxon>Brachybacterium</taxon>
    </lineage>
</organism>
<dbReference type="InterPro" id="IPR014922">
    <property type="entry name" value="YdhG-like"/>
</dbReference>
<evidence type="ECO:0000313" key="2">
    <source>
        <dbReference type="EMBL" id="HJG91568.1"/>
    </source>
</evidence>
<evidence type="ECO:0000259" key="1">
    <source>
        <dbReference type="Pfam" id="PF08818"/>
    </source>
</evidence>
<comment type="caution">
    <text evidence="2">The sequence shown here is derived from an EMBL/GenBank/DDBJ whole genome shotgun (WGS) entry which is preliminary data.</text>
</comment>
<reference evidence="2" key="2">
    <citation type="submission" date="2021-09" db="EMBL/GenBank/DDBJ databases">
        <authorList>
            <person name="Gilroy R."/>
        </authorList>
    </citation>
    <scope>NUCLEOTIDE SEQUENCE</scope>
    <source>
        <strain evidence="2">ChiGjej5B5-22894</strain>
    </source>
</reference>
<dbReference type="Proteomes" id="UP000742460">
    <property type="component" value="Unassembled WGS sequence"/>
</dbReference>